<feature type="region of interest" description="Disordered" evidence="1">
    <location>
        <begin position="278"/>
        <end position="325"/>
    </location>
</feature>
<name>A0A371ECJ1_MUCPR</name>
<feature type="compositionally biased region" description="Polar residues" evidence="1">
    <location>
        <begin position="60"/>
        <end position="83"/>
    </location>
</feature>
<feature type="non-terminal residue" evidence="2">
    <location>
        <position position="1"/>
    </location>
</feature>
<evidence type="ECO:0000313" key="2">
    <source>
        <dbReference type="EMBL" id="RDX63719.1"/>
    </source>
</evidence>
<feature type="compositionally biased region" description="Polar residues" evidence="1">
    <location>
        <begin position="281"/>
        <end position="290"/>
    </location>
</feature>
<feature type="compositionally biased region" description="Polar residues" evidence="1">
    <location>
        <begin position="18"/>
        <end position="32"/>
    </location>
</feature>
<feature type="compositionally biased region" description="Basic and acidic residues" evidence="1">
    <location>
        <begin position="33"/>
        <end position="44"/>
    </location>
</feature>
<dbReference type="GO" id="GO:0040008">
    <property type="term" value="P:regulation of growth"/>
    <property type="evidence" value="ECO:0007669"/>
    <property type="project" value="InterPro"/>
</dbReference>
<proteinExistence type="predicted"/>
<evidence type="ECO:0000256" key="1">
    <source>
        <dbReference type="SAM" id="MobiDB-lite"/>
    </source>
</evidence>
<organism evidence="2 3">
    <name type="scientific">Mucuna pruriens</name>
    <name type="common">Velvet bean</name>
    <name type="synonym">Dolichos pruriens</name>
    <dbReference type="NCBI Taxonomy" id="157652"/>
    <lineage>
        <taxon>Eukaryota</taxon>
        <taxon>Viridiplantae</taxon>
        <taxon>Streptophyta</taxon>
        <taxon>Embryophyta</taxon>
        <taxon>Tracheophyta</taxon>
        <taxon>Spermatophyta</taxon>
        <taxon>Magnoliopsida</taxon>
        <taxon>eudicotyledons</taxon>
        <taxon>Gunneridae</taxon>
        <taxon>Pentapetalae</taxon>
        <taxon>rosids</taxon>
        <taxon>fabids</taxon>
        <taxon>Fabales</taxon>
        <taxon>Fabaceae</taxon>
        <taxon>Papilionoideae</taxon>
        <taxon>50 kb inversion clade</taxon>
        <taxon>NPAAA clade</taxon>
        <taxon>indigoferoid/millettioid clade</taxon>
        <taxon>Phaseoleae</taxon>
        <taxon>Mucuna</taxon>
    </lineage>
</organism>
<sequence>LEEFRKKKAADRTKKAAPSSQVHNSDASLNKKQSSEVENVRVNESDGVTTSDGVGGAVADTSTSGISNDKTPNLFSQSSNQGSLAGRTFLPRNDLNTSSTSLAEAHSNIDEGKRYNASSVTASADFSQNNETNKVNDIYGNHAIGVDGIPYGTTNHQSIPLHTQDSQEFDSNASQSSLHGMNDNLSNRSNSSVMDYAVTDNLSSYFPSRVLPQNSVTKPQQIKPTNSSTSDIGYSHSSLSGGFSDSFSSKFRETITSSDNNLYSLHGATVPKYESTGWEARNSSNHTPIHSLSTESSSRRSRPSFLDSLNVNRPLGSPLHQPEQDLSMSNHLETSSNYISGSTYFHKPSEETKTVPFFSNFTTANVHSPLEHLTTPSVVDNSNQDTLMISAKENGMEKKNDYYSPSQNEDFAALEQHIEDLTQEKFSLQRALEASRVLAESLATENSTLTDNYNQQSSQWWPERRRRAMADT</sequence>
<evidence type="ECO:0000313" key="3">
    <source>
        <dbReference type="Proteomes" id="UP000257109"/>
    </source>
</evidence>
<dbReference type="Proteomes" id="UP000257109">
    <property type="component" value="Unassembled WGS sequence"/>
</dbReference>
<dbReference type="OrthoDB" id="2019993at2759"/>
<reference evidence="2" key="1">
    <citation type="submission" date="2018-05" db="EMBL/GenBank/DDBJ databases">
        <title>Draft genome of Mucuna pruriens seed.</title>
        <authorList>
            <person name="Nnadi N.E."/>
            <person name="Vos R."/>
            <person name="Hasami M.H."/>
            <person name="Devisetty U.K."/>
            <person name="Aguiy J.C."/>
        </authorList>
    </citation>
    <scope>NUCLEOTIDE SEQUENCE [LARGE SCALE GENOMIC DNA]</scope>
    <source>
        <strain evidence="2">JCA_2017</strain>
    </source>
</reference>
<accession>A0A371ECJ1</accession>
<dbReference type="PANTHER" id="PTHR47490">
    <property type="entry name" value="PROTEIN BLISTER"/>
    <property type="match status" value="1"/>
</dbReference>
<dbReference type="AlphaFoldDB" id="A0A371ECJ1"/>
<dbReference type="STRING" id="157652.A0A371ECJ1"/>
<protein>
    <submittedName>
        <fullName evidence="2">Protein BLISTER</fullName>
    </submittedName>
</protein>
<dbReference type="EMBL" id="QJKJ01014744">
    <property type="protein sequence ID" value="RDX63719.1"/>
    <property type="molecule type" value="Genomic_DNA"/>
</dbReference>
<comment type="caution">
    <text evidence="2">The sequence shown here is derived from an EMBL/GenBank/DDBJ whole genome shotgun (WGS) entry which is preliminary data.</text>
</comment>
<keyword evidence="3" id="KW-1185">Reference proteome</keyword>
<feature type="region of interest" description="Disordered" evidence="1">
    <location>
        <begin position="1"/>
        <end position="92"/>
    </location>
</feature>
<dbReference type="InterPro" id="IPR044194">
    <property type="entry name" value="BLISTER"/>
</dbReference>
<gene>
    <name evidence="2" type="primary">BLI</name>
    <name evidence="2" type="ORF">CR513_57812</name>
</gene>
<dbReference type="PANTHER" id="PTHR47490:SF2">
    <property type="entry name" value="PROTEIN BLISTER"/>
    <property type="match status" value="1"/>
</dbReference>